<reference evidence="2 3" key="1">
    <citation type="submission" date="2018-09" db="EMBL/GenBank/DDBJ databases">
        <title>Draft genome sequence of Rhodopseudomonas palustris 2.1.18.</title>
        <authorList>
            <person name="Robertson S.L."/>
            <person name="Meyer T.E."/>
            <person name="Kyndt J.A."/>
        </authorList>
    </citation>
    <scope>NUCLEOTIDE SEQUENCE [LARGE SCALE GENOMIC DNA]</scope>
    <source>
        <strain evidence="2 3">2.1.18</strain>
    </source>
</reference>
<feature type="compositionally biased region" description="Gly residues" evidence="1">
    <location>
        <begin position="134"/>
        <end position="160"/>
    </location>
</feature>
<gene>
    <name evidence="2" type="ORF">D4Q52_22425</name>
</gene>
<dbReference type="EMBL" id="QYYD01000029">
    <property type="protein sequence ID" value="RJF68457.1"/>
    <property type="molecule type" value="Genomic_DNA"/>
</dbReference>
<evidence type="ECO:0000313" key="2">
    <source>
        <dbReference type="EMBL" id="RJF68457.1"/>
    </source>
</evidence>
<name>A0A418UYW1_RHOPL</name>
<feature type="region of interest" description="Disordered" evidence="1">
    <location>
        <begin position="85"/>
        <end position="160"/>
    </location>
</feature>
<organism evidence="2 3">
    <name type="scientific">Rhodopseudomonas palustris</name>
    <dbReference type="NCBI Taxonomy" id="1076"/>
    <lineage>
        <taxon>Bacteria</taxon>
        <taxon>Pseudomonadati</taxon>
        <taxon>Pseudomonadota</taxon>
        <taxon>Alphaproteobacteria</taxon>
        <taxon>Hyphomicrobiales</taxon>
        <taxon>Nitrobacteraceae</taxon>
        <taxon>Rhodopseudomonas</taxon>
    </lineage>
</organism>
<feature type="region of interest" description="Disordered" evidence="1">
    <location>
        <begin position="200"/>
        <end position="292"/>
    </location>
</feature>
<dbReference type="InterPro" id="IPR018648">
    <property type="entry name" value="DUF2076"/>
</dbReference>
<proteinExistence type="predicted"/>
<dbReference type="Pfam" id="PF09849">
    <property type="entry name" value="DUF2076"/>
    <property type="match status" value="1"/>
</dbReference>
<protein>
    <submittedName>
        <fullName evidence="2">DUF2076 domain-containing protein</fullName>
    </submittedName>
</protein>
<evidence type="ECO:0000313" key="3">
    <source>
        <dbReference type="Proteomes" id="UP000285523"/>
    </source>
</evidence>
<comment type="caution">
    <text evidence="2">The sequence shown here is derived from an EMBL/GenBank/DDBJ whole genome shotgun (WGS) entry which is preliminary data.</text>
</comment>
<feature type="compositionally biased region" description="Polar residues" evidence="1">
    <location>
        <begin position="93"/>
        <end position="103"/>
    </location>
</feature>
<dbReference type="RefSeq" id="WP_119858794.1">
    <property type="nucleotide sequence ID" value="NZ_QYYD01000029.1"/>
</dbReference>
<accession>A0A418UYW1</accession>
<feature type="compositionally biased region" description="Acidic residues" evidence="1">
    <location>
        <begin position="273"/>
        <end position="292"/>
    </location>
</feature>
<sequence>MTPQERQLVDDLFERLARLESAPRDPDAVAAIAQGQRIAPNAIYGLVQTVLVQDEALKRAHERIQQLEAGDQPAEANQGGGFLDTMRDAIFGQNPNQSQQRGSVPNVPPPGTGGRPAWNTGQVMGSQPGQYAPPGGGYGAPQGGGFGGPQGGGGFGGGPFGGGAPSAGGGGGSFLGTAAAAAAGVVGGSLLLSSIRGMMGGGGHQSMADQTGLGGGQNPWGGSGDQSGGNLAQQAGLGDIGSQRGGVDDSSRYGAVDQGSNNDDYDRMADAGYDQDDMDDGFDDGGGDSDFA</sequence>
<feature type="compositionally biased region" description="Gly residues" evidence="1">
    <location>
        <begin position="212"/>
        <end position="227"/>
    </location>
</feature>
<dbReference type="AlphaFoldDB" id="A0A418UYW1"/>
<dbReference type="OrthoDB" id="122910at2"/>
<dbReference type="Proteomes" id="UP000285523">
    <property type="component" value="Unassembled WGS sequence"/>
</dbReference>
<evidence type="ECO:0000256" key="1">
    <source>
        <dbReference type="SAM" id="MobiDB-lite"/>
    </source>
</evidence>